<evidence type="ECO:0000313" key="2">
    <source>
        <dbReference type="Proteomes" id="UP000299102"/>
    </source>
</evidence>
<dbReference type="Proteomes" id="UP000299102">
    <property type="component" value="Unassembled WGS sequence"/>
</dbReference>
<dbReference type="SUPFAM" id="SSF56219">
    <property type="entry name" value="DNase I-like"/>
    <property type="match status" value="1"/>
</dbReference>
<dbReference type="OrthoDB" id="411871at2759"/>
<accession>A0A4C1ZM98</accession>
<dbReference type="InterPro" id="IPR036691">
    <property type="entry name" value="Endo/exonu/phosph_ase_sf"/>
</dbReference>
<sequence length="129" mass="14404">MAERSFAEKCTSHVPLQIIQSNLRSKLAIFELFEEAEKQKTAVALATPRRGPTKAAILILDSGVDFEEDQILIDKNVTAALIKDGNSRFGIMSLYFEEDMPIGPYLDHVRCVCSKFRTDKIILGDDVNA</sequence>
<evidence type="ECO:0000313" key="1">
    <source>
        <dbReference type="EMBL" id="GBP88019.1"/>
    </source>
</evidence>
<proteinExistence type="predicted"/>
<dbReference type="EMBL" id="BGZK01001900">
    <property type="protein sequence ID" value="GBP88019.1"/>
    <property type="molecule type" value="Genomic_DNA"/>
</dbReference>
<protein>
    <submittedName>
        <fullName evidence="1">Uncharacterized protein</fullName>
    </submittedName>
</protein>
<dbReference type="Gene3D" id="3.60.10.10">
    <property type="entry name" value="Endonuclease/exonuclease/phosphatase"/>
    <property type="match status" value="1"/>
</dbReference>
<reference evidence="1 2" key="1">
    <citation type="journal article" date="2019" name="Commun. Biol.">
        <title>The bagworm genome reveals a unique fibroin gene that provides high tensile strength.</title>
        <authorList>
            <person name="Kono N."/>
            <person name="Nakamura H."/>
            <person name="Ohtoshi R."/>
            <person name="Tomita M."/>
            <person name="Numata K."/>
            <person name="Arakawa K."/>
        </authorList>
    </citation>
    <scope>NUCLEOTIDE SEQUENCE [LARGE SCALE GENOMIC DNA]</scope>
</reference>
<keyword evidence="2" id="KW-1185">Reference proteome</keyword>
<comment type="caution">
    <text evidence="1">The sequence shown here is derived from an EMBL/GenBank/DDBJ whole genome shotgun (WGS) entry which is preliminary data.</text>
</comment>
<name>A0A4C1ZM98_EUMVA</name>
<gene>
    <name evidence="1" type="ORF">EVAR_60024_1</name>
</gene>
<organism evidence="1 2">
    <name type="scientific">Eumeta variegata</name>
    <name type="common">Bagworm moth</name>
    <name type="synonym">Eumeta japonica</name>
    <dbReference type="NCBI Taxonomy" id="151549"/>
    <lineage>
        <taxon>Eukaryota</taxon>
        <taxon>Metazoa</taxon>
        <taxon>Ecdysozoa</taxon>
        <taxon>Arthropoda</taxon>
        <taxon>Hexapoda</taxon>
        <taxon>Insecta</taxon>
        <taxon>Pterygota</taxon>
        <taxon>Neoptera</taxon>
        <taxon>Endopterygota</taxon>
        <taxon>Lepidoptera</taxon>
        <taxon>Glossata</taxon>
        <taxon>Ditrysia</taxon>
        <taxon>Tineoidea</taxon>
        <taxon>Psychidae</taxon>
        <taxon>Oiketicinae</taxon>
        <taxon>Eumeta</taxon>
    </lineage>
</organism>
<dbReference type="AlphaFoldDB" id="A0A4C1ZM98"/>